<evidence type="ECO:0000313" key="2">
    <source>
        <dbReference type="EMBL" id="GAA2916658.1"/>
    </source>
</evidence>
<protein>
    <submittedName>
        <fullName evidence="2">Uncharacterized protein</fullName>
    </submittedName>
</protein>
<feature type="region of interest" description="Disordered" evidence="1">
    <location>
        <begin position="1"/>
        <end position="31"/>
    </location>
</feature>
<accession>A0ABP6J1J7</accession>
<evidence type="ECO:0000313" key="3">
    <source>
        <dbReference type="Proteomes" id="UP001500831"/>
    </source>
</evidence>
<reference evidence="3" key="1">
    <citation type="journal article" date="2019" name="Int. J. Syst. Evol. Microbiol.">
        <title>The Global Catalogue of Microorganisms (GCM) 10K type strain sequencing project: providing services to taxonomists for standard genome sequencing and annotation.</title>
        <authorList>
            <consortium name="The Broad Institute Genomics Platform"/>
            <consortium name="The Broad Institute Genome Sequencing Center for Infectious Disease"/>
            <person name="Wu L."/>
            <person name="Ma J."/>
        </authorList>
    </citation>
    <scope>NUCLEOTIDE SEQUENCE [LARGE SCALE GENOMIC DNA]</scope>
    <source>
        <strain evidence="3">JCM 6242</strain>
    </source>
</reference>
<sequence length="59" mass="5814">MAPHPDGRLPAGPAGPSLTGPAPDPGRACRTIGEGIARGETGPAAARPMIYKPIVSAAL</sequence>
<keyword evidence="3" id="KW-1185">Reference proteome</keyword>
<comment type="caution">
    <text evidence="2">The sequence shown here is derived from an EMBL/GenBank/DDBJ whole genome shotgun (WGS) entry which is preliminary data.</text>
</comment>
<name>A0ABP6J1J7_9ACTN</name>
<evidence type="ECO:0000256" key="1">
    <source>
        <dbReference type="SAM" id="MobiDB-lite"/>
    </source>
</evidence>
<dbReference type="EMBL" id="BAAAVI010000183">
    <property type="protein sequence ID" value="GAA2916658.1"/>
    <property type="molecule type" value="Genomic_DNA"/>
</dbReference>
<organism evidence="2 3">
    <name type="scientific">Streptosporangium fragile</name>
    <dbReference type="NCBI Taxonomy" id="46186"/>
    <lineage>
        <taxon>Bacteria</taxon>
        <taxon>Bacillati</taxon>
        <taxon>Actinomycetota</taxon>
        <taxon>Actinomycetes</taxon>
        <taxon>Streptosporangiales</taxon>
        <taxon>Streptosporangiaceae</taxon>
        <taxon>Streptosporangium</taxon>
    </lineage>
</organism>
<gene>
    <name evidence="2" type="ORF">GCM10010517_82020</name>
</gene>
<dbReference type="Proteomes" id="UP001500831">
    <property type="component" value="Unassembled WGS sequence"/>
</dbReference>
<proteinExistence type="predicted"/>